<evidence type="ECO:0000313" key="2">
    <source>
        <dbReference type="EMBL" id="CAI3972289.1"/>
    </source>
</evidence>
<reference evidence="2" key="1">
    <citation type="submission" date="2022-10" db="EMBL/GenBank/DDBJ databases">
        <authorList>
            <person name="Chen Y."/>
            <person name="Dougan E. K."/>
            <person name="Chan C."/>
            <person name="Rhodes N."/>
            <person name="Thang M."/>
        </authorList>
    </citation>
    <scope>NUCLEOTIDE SEQUENCE</scope>
</reference>
<name>A0A9P1FD02_9DINO</name>
<feature type="region of interest" description="Disordered" evidence="1">
    <location>
        <begin position="118"/>
        <end position="143"/>
    </location>
</feature>
<comment type="caution">
    <text evidence="2">The sequence shown here is derived from an EMBL/GenBank/DDBJ whole genome shotgun (WGS) entry which is preliminary data.</text>
</comment>
<keyword evidence="4" id="KW-1185">Reference proteome</keyword>
<accession>A0A9P1FD02</accession>
<reference evidence="3" key="2">
    <citation type="submission" date="2024-04" db="EMBL/GenBank/DDBJ databases">
        <authorList>
            <person name="Chen Y."/>
            <person name="Shah S."/>
            <person name="Dougan E. K."/>
            <person name="Thang M."/>
            <person name="Chan C."/>
        </authorList>
    </citation>
    <scope>NUCLEOTIDE SEQUENCE [LARGE SCALE GENOMIC DNA]</scope>
</reference>
<dbReference type="AlphaFoldDB" id="A0A9P1FD02"/>
<dbReference type="Proteomes" id="UP001152797">
    <property type="component" value="Unassembled WGS sequence"/>
</dbReference>
<feature type="compositionally biased region" description="Polar residues" evidence="1">
    <location>
        <begin position="134"/>
        <end position="143"/>
    </location>
</feature>
<evidence type="ECO:0000256" key="1">
    <source>
        <dbReference type="SAM" id="MobiDB-lite"/>
    </source>
</evidence>
<evidence type="ECO:0000313" key="3">
    <source>
        <dbReference type="EMBL" id="CAL1125664.1"/>
    </source>
</evidence>
<dbReference type="EMBL" id="CAMXCT030000002">
    <property type="protein sequence ID" value="CAL4759601.1"/>
    <property type="molecule type" value="Genomic_DNA"/>
</dbReference>
<protein>
    <submittedName>
        <fullName evidence="2">Uncharacterized protein</fullName>
    </submittedName>
</protein>
<dbReference type="EMBL" id="CAMXCT010000002">
    <property type="protein sequence ID" value="CAI3972289.1"/>
    <property type="molecule type" value="Genomic_DNA"/>
</dbReference>
<organism evidence="2">
    <name type="scientific">Cladocopium goreaui</name>
    <dbReference type="NCBI Taxonomy" id="2562237"/>
    <lineage>
        <taxon>Eukaryota</taxon>
        <taxon>Sar</taxon>
        <taxon>Alveolata</taxon>
        <taxon>Dinophyceae</taxon>
        <taxon>Suessiales</taxon>
        <taxon>Symbiodiniaceae</taxon>
        <taxon>Cladocopium</taxon>
    </lineage>
</organism>
<dbReference type="EMBL" id="CAMXCT020000002">
    <property type="protein sequence ID" value="CAL1125664.1"/>
    <property type="molecule type" value="Genomic_DNA"/>
</dbReference>
<feature type="region of interest" description="Disordered" evidence="1">
    <location>
        <begin position="1"/>
        <end position="34"/>
    </location>
</feature>
<sequence>MEELQTPFKPQFWTRQAREAKEPHPAMLELPVPSEKPEELFAEDPLPDVATTFDPMPQESLAMMSLMSQRSKQDPRSSFYAFTLPPGLPRGESAAPNRILHENSQLGLQQFMHAVQQTKGRQLSKEVKKRRNESFPSTDEQSGASWISRFWGKFQTFTERV</sequence>
<gene>
    <name evidence="2" type="ORF">C1SCF055_LOCUS879</name>
</gene>
<evidence type="ECO:0000313" key="4">
    <source>
        <dbReference type="Proteomes" id="UP001152797"/>
    </source>
</evidence>
<proteinExistence type="predicted"/>